<feature type="domain" description="Retrovirus-related Pol polyprotein from transposon TNT 1-94-like beta-barrel" evidence="1">
    <location>
        <begin position="31"/>
        <end position="94"/>
    </location>
</feature>
<dbReference type="OrthoDB" id="2015125at2759"/>
<evidence type="ECO:0000313" key="2">
    <source>
        <dbReference type="EMBL" id="RDY04999.1"/>
    </source>
</evidence>
<reference evidence="2" key="1">
    <citation type="submission" date="2018-05" db="EMBL/GenBank/DDBJ databases">
        <title>Draft genome of Mucuna pruriens seed.</title>
        <authorList>
            <person name="Nnadi N.E."/>
            <person name="Vos R."/>
            <person name="Hasami M.H."/>
            <person name="Devisetty U.K."/>
            <person name="Aguiy J.C."/>
        </authorList>
    </citation>
    <scope>NUCLEOTIDE SEQUENCE [LARGE SCALE GENOMIC DNA]</scope>
    <source>
        <strain evidence="2">JCA_2017</strain>
    </source>
</reference>
<dbReference type="AlphaFoldDB" id="A0A371HQC5"/>
<protein>
    <recommendedName>
        <fullName evidence="1">Retrovirus-related Pol polyprotein from transposon TNT 1-94-like beta-barrel domain-containing protein</fullName>
    </recommendedName>
</protein>
<evidence type="ECO:0000259" key="1">
    <source>
        <dbReference type="Pfam" id="PF22936"/>
    </source>
</evidence>
<proteinExistence type="predicted"/>
<accession>A0A371HQC5</accession>
<evidence type="ECO:0000313" key="3">
    <source>
        <dbReference type="Proteomes" id="UP000257109"/>
    </source>
</evidence>
<dbReference type="Proteomes" id="UP000257109">
    <property type="component" value="Unassembled WGS sequence"/>
</dbReference>
<sequence>MRDQILKLCCSWQPQTVNPPITLPSTWILAFISLDDSSKRRVLFTDNRSLIEEGIGRMVFRDKDGRETIIEEVLYIPGMKTNLLSLGQQLQKGFAMIMEDNYLKVFVLKQGKSISKQDLLDWNKHSKAPILCNFKE</sequence>
<dbReference type="Pfam" id="PF22936">
    <property type="entry name" value="Pol_BBD"/>
    <property type="match status" value="1"/>
</dbReference>
<name>A0A371HQC5_MUCPR</name>
<feature type="non-terminal residue" evidence="2">
    <location>
        <position position="136"/>
    </location>
</feature>
<dbReference type="InterPro" id="IPR054722">
    <property type="entry name" value="PolX-like_BBD"/>
</dbReference>
<keyword evidence="3" id="KW-1185">Reference proteome</keyword>
<comment type="caution">
    <text evidence="2">The sequence shown here is derived from an EMBL/GenBank/DDBJ whole genome shotgun (WGS) entry which is preliminary data.</text>
</comment>
<dbReference type="EMBL" id="QJKJ01001964">
    <property type="protein sequence ID" value="RDY04999.1"/>
    <property type="molecule type" value="Genomic_DNA"/>
</dbReference>
<gene>
    <name evidence="2" type="ORF">CR513_11214</name>
</gene>
<organism evidence="2 3">
    <name type="scientific">Mucuna pruriens</name>
    <name type="common">Velvet bean</name>
    <name type="synonym">Dolichos pruriens</name>
    <dbReference type="NCBI Taxonomy" id="157652"/>
    <lineage>
        <taxon>Eukaryota</taxon>
        <taxon>Viridiplantae</taxon>
        <taxon>Streptophyta</taxon>
        <taxon>Embryophyta</taxon>
        <taxon>Tracheophyta</taxon>
        <taxon>Spermatophyta</taxon>
        <taxon>Magnoliopsida</taxon>
        <taxon>eudicotyledons</taxon>
        <taxon>Gunneridae</taxon>
        <taxon>Pentapetalae</taxon>
        <taxon>rosids</taxon>
        <taxon>fabids</taxon>
        <taxon>Fabales</taxon>
        <taxon>Fabaceae</taxon>
        <taxon>Papilionoideae</taxon>
        <taxon>50 kb inversion clade</taxon>
        <taxon>NPAAA clade</taxon>
        <taxon>indigoferoid/millettioid clade</taxon>
        <taxon>Phaseoleae</taxon>
        <taxon>Mucuna</taxon>
    </lineage>
</organism>